<dbReference type="InterPro" id="IPR051164">
    <property type="entry name" value="NmrA-like_oxidored"/>
</dbReference>
<evidence type="ECO:0000256" key="2">
    <source>
        <dbReference type="ARBA" id="ARBA00022857"/>
    </source>
</evidence>
<dbReference type="PANTHER" id="PTHR42748">
    <property type="entry name" value="NITROGEN METABOLITE REPRESSION PROTEIN NMRA FAMILY MEMBER"/>
    <property type="match status" value="1"/>
</dbReference>
<sequence>MTKTIAVIGSTGQQGGAVAQAMVKADGWKVRGITRNTKGWGAQALANEGAEMVTADIDDIDPSMVPANAGVFSLTIRKLTNFWEHLANGLDPDAAGEKEASQAFGVALAASKIPTLEHYIFSILPKARDLTTGQRPVPHMNHKAGVDDRIRKELPELAAKTTFVWLG</sequence>
<evidence type="ECO:0000259" key="3">
    <source>
        <dbReference type="Pfam" id="PF05368"/>
    </source>
</evidence>
<dbReference type="InterPro" id="IPR036291">
    <property type="entry name" value="NAD(P)-bd_dom_sf"/>
</dbReference>
<dbReference type="SUPFAM" id="SSF51735">
    <property type="entry name" value="NAD(P)-binding Rossmann-fold domains"/>
    <property type="match status" value="1"/>
</dbReference>
<evidence type="ECO:0000313" key="5">
    <source>
        <dbReference type="Proteomes" id="UP001175353"/>
    </source>
</evidence>
<dbReference type="PANTHER" id="PTHR42748:SF28">
    <property type="entry name" value="NMRA-LIKE DOMAIN-CONTAINING PROTEIN"/>
    <property type="match status" value="1"/>
</dbReference>
<dbReference type="Proteomes" id="UP001175353">
    <property type="component" value="Unassembled WGS sequence"/>
</dbReference>
<feature type="domain" description="NmrA-like" evidence="3">
    <location>
        <begin position="1"/>
        <end position="156"/>
    </location>
</feature>
<keyword evidence="5" id="KW-1185">Reference proteome</keyword>
<protein>
    <recommendedName>
        <fullName evidence="3">NmrA-like domain-containing protein</fullName>
    </recommendedName>
</protein>
<comment type="caution">
    <text evidence="4">The sequence shown here is derived from an EMBL/GenBank/DDBJ whole genome shotgun (WGS) entry which is preliminary data.</text>
</comment>
<keyword evidence="2" id="KW-0521">NADP</keyword>
<organism evidence="4 5">
    <name type="scientific">Friedmanniomyces endolithicus</name>
    <dbReference type="NCBI Taxonomy" id="329885"/>
    <lineage>
        <taxon>Eukaryota</taxon>
        <taxon>Fungi</taxon>
        <taxon>Dikarya</taxon>
        <taxon>Ascomycota</taxon>
        <taxon>Pezizomycotina</taxon>
        <taxon>Dothideomycetes</taxon>
        <taxon>Dothideomycetidae</taxon>
        <taxon>Mycosphaerellales</taxon>
        <taxon>Teratosphaeriaceae</taxon>
        <taxon>Friedmanniomyces</taxon>
    </lineage>
</organism>
<dbReference type="EMBL" id="JAUJLE010000223">
    <property type="protein sequence ID" value="KAK0967007.1"/>
    <property type="molecule type" value="Genomic_DNA"/>
</dbReference>
<dbReference type="Pfam" id="PF05368">
    <property type="entry name" value="NmrA"/>
    <property type="match status" value="1"/>
</dbReference>
<dbReference type="GO" id="GO:0005634">
    <property type="term" value="C:nucleus"/>
    <property type="evidence" value="ECO:0007669"/>
    <property type="project" value="TreeGrafter"/>
</dbReference>
<evidence type="ECO:0000313" key="4">
    <source>
        <dbReference type="EMBL" id="KAK0967007.1"/>
    </source>
</evidence>
<proteinExistence type="inferred from homology"/>
<dbReference type="Gene3D" id="3.40.50.720">
    <property type="entry name" value="NAD(P)-binding Rossmann-like Domain"/>
    <property type="match status" value="1"/>
</dbReference>
<evidence type="ECO:0000256" key="1">
    <source>
        <dbReference type="ARBA" id="ARBA00006328"/>
    </source>
</evidence>
<accession>A0AAN6QJQ5</accession>
<reference evidence="4" key="1">
    <citation type="submission" date="2023-06" db="EMBL/GenBank/DDBJ databases">
        <title>Black Yeasts Isolated from many extreme environments.</title>
        <authorList>
            <person name="Coleine C."/>
            <person name="Stajich J.E."/>
            <person name="Selbmann L."/>
        </authorList>
    </citation>
    <scope>NUCLEOTIDE SEQUENCE</scope>
    <source>
        <strain evidence="4">CCFEE 5200</strain>
    </source>
</reference>
<dbReference type="InterPro" id="IPR008030">
    <property type="entry name" value="NmrA-like"/>
</dbReference>
<name>A0AAN6QJQ5_9PEZI</name>
<gene>
    <name evidence="4" type="ORF">LTR91_017339</name>
</gene>
<dbReference type="AlphaFoldDB" id="A0AAN6QJQ5"/>
<comment type="similarity">
    <text evidence="1">Belongs to the NmrA-type oxidoreductase family.</text>
</comment>